<feature type="transmembrane region" description="Helical" evidence="6">
    <location>
        <begin position="430"/>
        <end position="459"/>
    </location>
</feature>
<dbReference type="GO" id="GO:0005886">
    <property type="term" value="C:plasma membrane"/>
    <property type="evidence" value="ECO:0007669"/>
    <property type="project" value="TreeGrafter"/>
</dbReference>
<keyword evidence="2 6" id="KW-0812">Transmembrane</keyword>
<feature type="compositionally biased region" description="Basic and acidic residues" evidence="5">
    <location>
        <begin position="7"/>
        <end position="17"/>
    </location>
</feature>
<evidence type="ECO:0000256" key="2">
    <source>
        <dbReference type="ARBA" id="ARBA00022692"/>
    </source>
</evidence>
<feature type="transmembrane region" description="Helical" evidence="6">
    <location>
        <begin position="309"/>
        <end position="326"/>
    </location>
</feature>
<comment type="subcellular location">
    <subcellularLocation>
        <location evidence="1">Membrane</location>
        <topology evidence="1">Multi-pass membrane protein</topology>
    </subcellularLocation>
</comment>
<evidence type="ECO:0000256" key="4">
    <source>
        <dbReference type="ARBA" id="ARBA00023136"/>
    </source>
</evidence>
<evidence type="ECO:0000256" key="1">
    <source>
        <dbReference type="ARBA" id="ARBA00004141"/>
    </source>
</evidence>
<organism evidence="7 8">
    <name type="scientific">Pseudoclavibacter terrae</name>
    <dbReference type="NCBI Taxonomy" id="1530195"/>
    <lineage>
        <taxon>Bacteria</taxon>
        <taxon>Bacillati</taxon>
        <taxon>Actinomycetota</taxon>
        <taxon>Actinomycetes</taxon>
        <taxon>Micrococcales</taxon>
        <taxon>Microbacteriaceae</taxon>
        <taxon>Pseudoclavibacter</taxon>
    </lineage>
</organism>
<feature type="transmembrane region" description="Helical" evidence="6">
    <location>
        <begin position="359"/>
        <end position="381"/>
    </location>
</feature>
<dbReference type="Pfam" id="PF00939">
    <property type="entry name" value="Na_sulph_symp"/>
    <property type="match status" value="1"/>
</dbReference>
<dbReference type="GO" id="GO:0022857">
    <property type="term" value="F:transmembrane transporter activity"/>
    <property type="evidence" value="ECO:0007669"/>
    <property type="project" value="InterPro"/>
</dbReference>
<evidence type="ECO:0000313" key="8">
    <source>
        <dbReference type="Proteomes" id="UP000490386"/>
    </source>
</evidence>
<accession>A0A7J5B066</accession>
<feature type="transmembrane region" description="Helical" evidence="6">
    <location>
        <begin position="135"/>
        <end position="156"/>
    </location>
</feature>
<feature type="transmembrane region" description="Helical" evidence="6">
    <location>
        <begin position="213"/>
        <end position="236"/>
    </location>
</feature>
<dbReference type="PANTHER" id="PTHR43652">
    <property type="entry name" value="BASIC AMINO ACID ANTIPORTER YFCC-RELATED"/>
    <property type="match status" value="1"/>
</dbReference>
<feature type="transmembrane region" description="Helical" evidence="6">
    <location>
        <begin position="490"/>
        <end position="512"/>
    </location>
</feature>
<feature type="transmembrane region" description="Helical" evidence="6">
    <location>
        <begin position="401"/>
        <end position="423"/>
    </location>
</feature>
<dbReference type="InterPro" id="IPR001898">
    <property type="entry name" value="SLC13A/DASS"/>
</dbReference>
<feature type="transmembrane region" description="Helical" evidence="6">
    <location>
        <begin position="176"/>
        <end position="201"/>
    </location>
</feature>
<feature type="transmembrane region" description="Helical" evidence="6">
    <location>
        <begin position="61"/>
        <end position="78"/>
    </location>
</feature>
<evidence type="ECO:0000313" key="7">
    <source>
        <dbReference type="EMBL" id="KAB1637151.1"/>
    </source>
</evidence>
<reference evidence="7 8" key="1">
    <citation type="submission" date="2019-09" db="EMBL/GenBank/DDBJ databases">
        <title>Phylogeny of genus Pseudoclavibacter and closely related genus.</title>
        <authorList>
            <person name="Li Y."/>
        </authorList>
    </citation>
    <scope>NUCLEOTIDE SEQUENCE [LARGE SCALE GENOMIC DNA]</scope>
    <source>
        <strain evidence="7 8">THG-MD12</strain>
    </source>
</reference>
<comment type="caution">
    <text evidence="7">The sequence shown here is derived from an EMBL/GenBank/DDBJ whole genome shotgun (WGS) entry which is preliminary data.</text>
</comment>
<dbReference type="OrthoDB" id="9156049at2"/>
<sequence length="520" mass="54574">MSTRVEVGQEREREHEPGQVPGRGQEQAGSDERPARPTRAFSARASLAAPLRAWARLHIRTRWALALITAIGAVACLPGELPAEMRLALFAFGAATVLWTLTELEPGYVALGAGLLACIPAGRQEQFFSALGNDVVWLIVGAFIIGGATAGSGLAARLTSAIVGRARTVRGLMWMVTAAVVPLSFLVPSTSGRAAVLLPVYRSLTERLGDARIAKALALLMPTVVLVSTTATLVGATSHLVAVDLLQQTTGDTISYLQWALWGAPFGIAASVVVCVAVQALFLRREERRRPIAQQVRLQPSGRSPLTRAERIVAAVVGLALVGWLTEPLHGHGIAAVTIIAAVVLCAPGIGVMKWKEGVAAVSWPLVLFVAGALALGGALVETGAGDWIVSSLFAVSGIEGLTSALALMVIIAALSVTAHLYVTSHTVRAIALIPPFLALAATADLSPVAVVFIVSIGLDYCLTLPVSSKALLVFTNADGDGQGLDPRDLLRLSLVLLPAYIALMVVTYELWWKHTGLAL</sequence>
<protein>
    <submittedName>
        <fullName evidence="7">SLC13 family permease</fullName>
    </submittedName>
</protein>
<keyword evidence="8" id="KW-1185">Reference proteome</keyword>
<evidence type="ECO:0000256" key="3">
    <source>
        <dbReference type="ARBA" id="ARBA00022989"/>
    </source>
</evidence>
<keyword evidence="4 6" id="KW-0472">Membrane</keyword>
<feature type="transmembrane region" description="Helical" evidence="6">
    <location>
        <begin position="107"/>
        <end position="123"/>
    </location>
</feature>
<dbReference type="PANTHER" id="PTHR43652:SF2">
    <property type="entry name" value="BASIC AMINO ACID ANTIPORTER YFCC-RELATED"/>
    <property type="match status" value="1"/>
</dbReference>
<gene>
    <name evidence="7" type="ORF">F8O03_12735</name>
</gene>
<proteinExistence type="predicted"/>
<feature type="transmembrane region" description="Helical" evidence="6">
    <location>
        <begin position="332"/>
        <end position="352"/>
    </location>
</feature>
<dbReference type="EMBL" id="WBJX01000004">
    <property type="protein sequence ID" value="KAB1637151.1"/>
    <property type="molecule type" value="Genomic_DNA"/>
</dbReference>
<evidence type="ECO:0000256" key="5">
    <source>
        <dbReference type="SAM" id="MobiDB-lite"/>
    </source>
</evidence>
<dbReference type="InterPro" id="IPR051679">
    <property type="entry name" value="DASS-Related_Transporters"/>
</dbReference>
<feature type="region of interest" description="Disordered" evidence="5">
    <location>
        <begin position="1"/>
        <end position="36"/>
    </location>
</feature>
<evidence type="ECO:0000256" key="6">
    <source>
        <dbReference type="SAM" id="Phobius"/>
    </source>
</evidence>
<feature type="transmembrane region" description="Helical" evidence="6">
    <location>
        <begin position="256"/>
        <end position="283"/>
    </location>
</feature>
<dbReference type="AlphaFoldDB" id="A0A7J5B066"/>
<name>A0A7J5B066_9MICO</name>
<dbReference type="RefSeq" id="WP_151424182.1">
    <property type="nucleotide sequence ID" value="NZ_WBJX01000004.1"/>
</dbReference>
<dbReference type="Proteomes" id="UP000490386">
    <property type="component" value="Unassembled WGS sequence"/>
</dbReference>
<keyword evidence="3 6" id="KW-1133">Transmembrane helix</keyword>